<sequence>MKPILAALATAALLPGGCAPYPRTVIASSHAPANDAHYVRPFIVAANRATVINNWFVLNPDCSVADYVTVRLLTPPDHGTVTIRRGAFYPNYPVGEDRHACNMQPQGGITATYLPATDYVGADHFTLLIIAARGRSWTTDFQVSVR</sequence>
<comment type="caution">
    <text evidence="1">The sequence shown here is derived from an EMBL/GenBank/DDBJ whole genome shotgun (WGS) entry which is preliminary data.</text>
</comment>
<name>A0A7W4PLK1_9PROT</name>
<gene>
    <name evidence="1" type="ORF">HLH28_13635</name>
</gene>
<dbReference type="AlphaFoldDB" id="A0A7W4PLK1"/>
<dbReference type="EMBL" id="JABEQM010000011">
    <property type="protein sequence ID" value="MBB2202597.1"/>
    <property type="molecule type" value="Genomic_DNA"/>
</dbReference>
<keyword evidence="2" id="KW-1185">Reference proteome</keyword>
<accession>A0A7W4PLK1</accession>
<dbReference type="RefSeq" id="WP_182960096.1">
    <property type="nucleotide sequence ID" value="NZ_JABEQM010000011.1"/>
</dbReference>
<evidence type="ECO:0000313" key="1">
    <source>
        <dbReference type="EMBL" id="MBB2202597.1"/>
    </source>
</evidence>
<protein>
    <submittedName>
        <fullName evidence="1">Ig-like domain-containing protein</fullName>
    </submittedName>
</protein>
<dbReference type="Proteomes" id="UP000578030">
    <property type="component" value="Unassembled WGS sequence"/>
</dbReference>
<proteinExistence type="predicted"/>
<evidence type="ECO:0000313" key="2">
    <source>
        <dbReference type="Proteomes" id="UP000578030"/>
    </source>
</evidence>
<organism evidence="1 2">
    <name type="scientific">Gluconacetobacter tumulisoli</name>
    <dbReference type="NCBI Taxonomy" id="1286189"/>
    <lineage>
        <taxon>Bacteria</taxon>
        <taxon>Pseudomonadati</taxon>
        <taxon>Pseudomonadota</taxon>
        <taxon>Alphaproteobacteria</taxon>
        <taxon>Acetobacterales</taxon>
        <taxon>Acetobacteraceae</taxon>
        <taxon>Gluconacetobacter</taxon>
    </lineage>
</organism>
<reference evidence="1 2" key="1">
    <citation type="submission" date="2020-04" db="EMBL/GenBank/DDBJ databases">
        <title>Description of novel Gluconacetobacter.</title>
        <authorList>
            <person name="Sombolestani A."/>
        </authorList>
    </citation>
    <scope>NUCLEOTIDE SEQUENCE [LARGE SCALE GENOMIC DNA]</scope>
    <source>
        <strain evidence="1 2">LMG 27802</strain>
    </source>
</reference>